<keyword evidence="5" id="KW-1133">Transmembrane helix</keyword>
<evidence type="ECO:0000256" key="3">
    <source>
        <dbReference type="ARBA" id="ARBA00023002"/>
    </source>
</evidence>
<protein>
    <recommendedName>
        <fullName evidence="6">Fatty acid hydroxylase domain-containing protein</fullName>
    </recommendedName>
</protein>
<reference evidence="8" key="1">
    <citation type="journal article" date="2019" name="Int. J. Syst. Evol. Microbiol.">
        <title>The Global Catalogue of Microorganisms (GCM) 10K type strain sequencing project: providing services to taxonomists for standard genome sequencing and annotation.</title>
        <authorList>
            <consortium name="The Broad Institute Genomics Platform"/>
            <consortium name="The Broad Institute Genome Sequencing Center for Infectious Disease"/>
            <person name="Wu L."/>
            <person name="Ma J."/>
        </authorList>
    </citation>
    <scope>NUCLEOTIDE SEQUENCE [LARGE SCALE GENOMIC DNA]</scope>
    <source>
        <strain evidence="8">CGMCC 1.15931</strain>
    </source>
</reference>
<dbReference type="EMBL" id="BMKG01000013">
    <property type="protein sequence ID" value="GGC08426.1"/>
    <property type="molecule type" value="Genomic_DNA"/>
</dbReference>
<name>A0ABQ1KR79_9BURK</name>
<gene>
    <name evidence="7" type="ORF">GCM10011572_32530</name>
</gene>
<dbReference type="PANTHER" id="PTHR31899">
    <property type="entry name" value="BETA-CAROTENE 3-HYDROXYLASE 1, CHLOROPLASTIC"/>
    <property type="match status" value="1"/>
</dbReference>
<keyword evidence="5" id="KW-0812">Transmembrane</keyword>
<feature type="transmembrane region" description="Helical" evidence="5">
    <location>
        <begin position="15"/>
        <end position="35"/>
    </location>
</feature>
<accession>A0ABQ1KR79</accession>
<dbReference type="InterPro" id="IPR006694">
    <property type="entry name" value="Fatty_acid_hydroxylase"/>
</dbReference>
<feature type="transmembrane region" description="Helical" evidence="5">
    <location>
        <begin position="64"/>
        <end position="81"/>
    </location>
</feature>
<evidence type="ECO:0000256" key="2">
    <source>
        <dbReference type="ARBA" id="ARBA00022746"/>
    </source>
</evidence>
<evidence type="ECO:0000313" key="7">
    <source>
        <dbReference type="EMBL" id="GGC08426.1"/>
    </source>
</evidence>
<keyword evidence="5" id="KW-0472">Membrane</keyword>
<keyword evidence="3" id="KW-0560">Oxidoreductase</keyword>
<keyword evidence="8" id="KW-1185">Reference proteome</keyword>
<evidence type="ECO:0000256" key="1">
    <source>
        <dbReference type="ARBA" id="ARBA00009324"/>
    </source>
</evidence>
<keyword evidence="2" id="KW-0125">Carotenoid biosynthesis</keyword>
<sequence length="191" mass="21424">MLRCDGPQSNLSPMLANAVIVVVTVVLMELFSIVAHKYVMHGFGWGWHRSHHEPRTGWFEKNDLYAVVFAGIAIALIWYGTRGWHPLEWIGAGMTAYGMLYFIAHDGLVHRRWPFTYVPRRGYLKRLYQAHRMHHAVAGKEGAVSFGFLYAPPVATLKRQLHALHQGPPRQHGRDGATRSPDGAASSADAT</sequence>
<dbReference type="Pfam" id="PF04116">
    <property type="entry name" value="FA_hydroxylase"/>
    <property type="match status" value="1"/>
</dbReference>
<evidence type="ECO:0000313" key="8">
    <source>
        <dbReference type="Proteomes" id="UP000622638"/>
    </source>
</evidence>
<dbReference type="Proteomes" id="UP000622638">
    <property type="component" value="Unassembled WGS sequence"/>
</dbReference>
<dbReference type="PANTHER" id="PTHR31899:SF9">
    <property type="entry name" value="BETA-CAROTENE 3-HYDROXYLASE 1, CHLOROPLASTIC"/>
    <property type="match status" value="1"/>
</dbReference>
<evidence type="ECO:0000256" key="5">
    <source>
        <dbReference type="SAM" id="Phobius"/>
    </source>
</evidence>
<proteinExistence type="inferred from homology"/>
<feature type="region of interest" description="Disordered" evidence="4">
    <location>
        <begin position="165"/>
        <end position="191"/>
    </location>
</feature>
<feature type="domain" description="Fatty acid hydroxylase" evidence="6">
    <location>
        <begin position="21"/>
        <end position="147"/>
    </location>
</feature>
<comment type="caution">
    <text evidence="7">The sequence shown here is derived from an EMBL/GenBank/DDBJ whole genome shotgun (WGS) entry which is preliminary data.</text>
</comment>
<evidence type="ECO:0000256" key="4">
    <source>
        <dbReference type="SAM" id="MobiDB-lite"/>
    </source>
</evidence>
<comment type="similarity">
    <text evidence="1">Belongs to the sterol desaturase family.</text>
</comment>
<feature type="transmembrane region" description="Helical" evidence="5">
    <location>
        <begin position="87"/>
        <end position="104"/>
    </location>
</feature>
<organism evidence="7 8">
    <name type="scientific">Pseudoduganella buxea</name>
    <dbReference type="NCBI Taxonomy" id="1949069"/>
    <lineage>
        <taxon>Bacteria</taxon>
        <taxon>Pseudomonadati</taxon>
        <taxon>Pseudomonadota</taxon>
        <taxon>Betaproteobacteria</taxon>
        <taxon>Burkholderiales</taxon>
        <taxon>Oxalobacteraceae</taxon>
        <taxon>Telluria group</taxon>
        <taxon>Pseudoduganella</taxon>
    </lineage>
</organism>
<evidence type="ECO:0000259" key="6">
    <source>
        <dbReference type="Pfam" id="PF04116"/>
    </source>
</evidence>
<dbReference type="InterPro" id="IPR045019">
    <property type="entry name" value="BETA-OHASE-like"/>
</dbReference>